<reference evidence="2" key="1">
    <citation type="submission" date="2021-01" db="EMBL/GenBank/DDBJ databases">
        <authorList>
            <person name="Corre E."/>
            <person name="Pelletier E."/>
            <person name="Niang G."/>
            <person name="Scheremetjew M."/>
            <person name="Finn R."/>
            <person name="Kale V."/>
            <person name="Holt S."/>
            <person name="Cochrane G."/>
            <person name="Meng A."/>
            <person name="Brown T."/>
            <person name="Cohen L."/>
        </authorList>
    </citation>
    <scope>NUCLEOTIDE SEQUENCE</scope>
    <source>
        <strain evidence="2">PLY429</strain>
    </source>
</reference>
<organism evidence="2">
    <name type="scientific">Tetraselmis chuii</name>
    <dbReference type="NCBI Taxonomy" id="63592"/>
    <lineage>
        <taxon>Eukaryota</taxon>
        <taxon>Viridiplantae</taxon>
        <taxon>Chlorophyta</taxon>
        <taxon>core chlorophytes</taxon>
        <taxon>Chlorodendrophyceae</taxon>
        <taxon>Chlorodendrales</taxon>
        <taxon>Chlorodendraceae</taxon>
        <taxon>Tetraselmis</taxon>
    </lineage>
</organism>
<gene>
    <name evidence="2" type="ORF">TCHU04912_LOCUS20597</name>
</gene>
<sequence>MASRIRSGSGGLDSAATKVARREGDVDAATAANGSEGRKARRPRSVTPVAVLTYKEGQALEVVKYYDPSAPTVVKVVVPCEVLSSSNRQVRGRQLWGSDVYTYDSDLVAILMHMGFYSHVLSAPPPGVVDAAVELSLLPPLPAYPSKSRNCVRSRSWYGSPEGCAIRVDACWLNTKGGGVVDLAPALEGVPGIAPTFMPAALERVMHTRSSASSVERRQRMKQEVTVQYNLCNEPWLKYSMAAVADQGLQPSQWTSARMHREVLYLETNTLRYELSRLPPTGNGEGDAVEEDRYRWAKCKSPMSLVRLKKAGVPLPDQHLEVIEPSLVWEDFQWSPSGLLVKGVHYPLVRLHFLQVTDPGDSAAKQ</sequence>
<dbReference type="InterPro" id="IPR036609">
    <property type="entry name" value="LCCL_sf"/>
</dbReference>
<dbReference type="Gene3D" id="2.170.130.20">
    <property type="entry name" value="LCCL-like domain"/>
    <property type="match status" value="1"/>
</dbReference>
<dbReference type="EMBL" id="HBGG01039953">
    <property type="protein sequence ID" value="CAD9221856.1"/>
    <property type="molecule type" value="Transcribed_RNA"/>
</dbReference>
<proteinExistence type="predicted"/>
<name>A0A7S1T5X2_9CHLO</name>
<feature type="region of interest" description="Disordered" evidence="1">
    <location>
        <begin position="1"/>
        <end position="45"/>
    </location>
</feature>
<accession>A0A7S1T5X2</accession>
<dbReference type="Pfam" id="PF08642">
    <property type="entry name" value="Rxt3"/>
    <property type="match status" value="1"/>
</dbReference>
<dbReference type="InterPro" id="IPR013951">
    <property type="entry name" value="Rxt3"/>
</dbReference>
<protein>
    <submittedName>
        <fullName evidence="2">Uncharacterized protein</fullName>
    </submittedName>
</protein>
<evidence type="ECO:0000313" key="2">
    <source>
        <dbReference type="EMBL" id="CAD9221856.1"/>
    </source>
</evidence>
<dbReference type="AlphaFoldDB" id="A0A7S1T5X2"/>
<evidence type="ECO:0000256" key="1">
    <source>
        <dbReference type="SAM" id="MobiDB-lite"/>
    </source>
</evidence>